<dbReference type="SUPFAM" id="SSF51306">
    <property type="entry name" value="LexA/Signal peptidase"/>
    <property type="match status" value="1"/>
</dbReference>
<dbReference type="EMBL" id="FXTN01000001">
    <property type="protein sequence ID" value="SMO38441.1"/>
    <property type="molecule type" value="Genomic_DNA"/>
</dbReference>
<feature type="domain" description="Peptidase S24/S26A/S26B/S26C" evidence="1">
    <location>
        <begin position="31"/>
        <end position="134"/>
    </location>
</feature>
<name>A0A521AUP5_9SPHI</name>
<dbReference type="InterPro" id="IPR039418">
    <property type="entry name" value="LexA-like"/>
</dbReference>
<evidence type="ECO:0000313" key="2">
    <source>
        <dbReference type="EMBL" id="SMO38441.1"/>
    </source>
</evidence>
<dbReference type="InterPro" id="IPR015927">
    <property type="entry name" value="Peptidase_S24_S26A/B/C"/>
</dbReference>
<dbReference type="InterPro" id="IPR036286">
    <property type="entry name" value="LexA/Signal_pep-like_sf"/>
</dbReference>
<evidence type="ECO:0000259" key="1">
    <source>
        <dbReference type="Pfam" id="PF00717"/>
    </source>
</evidence>
<dbReference type="CDD" id="cd06529">
    <property type="entry name" value="S24_LexA-like"/>
    <property type="match status" value="1"/>
</dbReference>
<dbReference type="AlphaFoldDB" id="A0A521AUP5"/>
<sequence length="154" mass="17162">MAANIYTMFRKITPKRDSKLEPIADPGEVTGFSSPAQDYSEDRLHIVQKLVKDPTNTYYFEMENNDMAFFGITKGALLIVDKSVKPKHGAIVIANVEGEWITRKLFAGDNMRFLTCGIESQNIPITDEGIVIFGAVTWSCNPMGNGSMIKHLMV</sequence>
<organism evidence="2 3">
    <name type="scientific">Pedobacter westerhofensis</name>
    <dbReference type="NCBI Taxonomy" id="425512"/>
    <lineage>
        <taxon>Bacteria</taxon>
        <taxon>Pseudomonadati</taxon>
        <taxon>Bacteroidota</taxon>
        <taxon>Sphingobacteriia</taxon>
        <taxon>Sphingobacteriales</taxon>
        <taxon>Sphingobacteriaceae</taxon>
        <taxon>Pedobacter</taxon>
    </lineage>
</organism>
<dbReference type="Pfam" id="PF00717">
    <property type="entry name" value="Peptidase_S24"/>
    <property type="match status" value="1"/>
</dbReference>
<evidence type="ECO:0000313" key="3">
    <source>
        <dbReference type="Proteomes" id="UP000320300"/>
    </source>
</evidence>
<protein>
    <submittedName>
        <fullName evidence="2">DNA polymerase V</fullName>
    </submittedName>
</protein>
<dbReference type="Proteomes" id="UP000320300">
    <property type="component" value="Unassembled WGS sequence"/>
</dbReference>
<proteinExistence type="predicted"/>
<keyword evidence="3" id="KW-1185">Reference proteome</keyword>
<dbReference type="Gene3D" id="2.10.109.10">
    <property type="entry name" value="Umud Fragment, subunit A"/>
    <property type="match status" value="1"/>
</dbReference>
<gene>
    <name evidence="2" type="ORF">SAMN06265348_101460</name>
</gene>
<reference evidence="2 3" key="1">
    <citation type="submission" date="2017-05" db="EMBL/GenBank/DDBJ databases">
        <authorList>
            <person name="Varghese N."/>
            <person name="Submissions S."/>
        </authorList>
    </citation>
    <scope>NUCLEOTIDE SEQUENCE [LARGE SCALE GENOMIC DNA]</scope>
    <source>
        <strain evidence="2 3">DSM 19036</strain>
    </source>
</reference>
<accession>A0A521AUP5</accession>